<dbReference type="AlphaFoldDB" id="A0A9P4JC29"/>
<gene>
    <name evidence="2" type="ORF">GQ43DRAFT_484974</name>
</gene>
<sequence>MAEEAAAHHLLNVLDERELSVDLDAILATFESEDTKAQAAAWVNEYLNEETLLTKEELELYESLKKKGVLSQYENNDELVRPILDRELASAIDSLQNSAVVIEEQCEVLEAQRDALMALKTLDKPNLSVEHERNERRRREAQEKGRLDVAIEEISSSITEQLDEAKREVETEIAELRDYVTQRLSSDDKMLAALPNIVAKLVAEPDVSEDEGSIEQWCQAIVAYRTAEIKTKVEITYLKSLANRPSGDLESFSEDELKAQKENLKAELDTLHSEITAVNEMVVEHELRKPIKDLKDRRDRQRAQAKSAWFDYALVTLDYMSKRLRIVDDHAKGVNDFQLALEHISQAAAKKLEDSVSGVESTPRARAGSKRPSLLSPLVALKPPKRIELPPAVEDALRHAGISIDQNSMEELQETLTKAQHEREKKLSEHYASDSSSAQGTLADVIGKADVDLAGVIASLYKYTPFQTVHMMDPDIEKRMEKREKELKEADRELLTAEAHQLSLGDPKVQAFVNKYGGDR</sequence>
<protein>
    <submittedName>
        <fullName evidence="2">Uncharacterized protein</fullName>
    </submittedName>
</protein>
<dbReference type="OrthoDB" id="5314201at2759"/>
<accession>A0A9P4JC29</accession>
<dbReference type="Proteomes" id="UP000799536">
    <property type="component" value="Unassembled WGS sequence"/>
</dbReference>
<proteinExistence type="predicted"/>
<reference evidence="2" key="1">
    <citation type="journal article" date="2020" name="Stud. Mycol.">
        <title>101 Dothideomycetes genomes: a test case for predicting lifestyles and emergence of pathogens.</title>
        <authorList>
            <person name="Haridas S."/>
            <person name="Albert R."/>
            <person name="Binder M."/>
            <person name="Bloem J."/>
            <person name="Labutti K."/>
            <person name="Salamov A."/>
            <person name="Andreopoulos B."/>
            <person name="Baker S."/>
            <person name="Barry K."/>
            <person name="Bills G."/>
            <person name="Bluhm B."/>
            <person name="Cannon C."/>
            <person name="Castanera R."/>
            <person name="Culley D."/>
            <person name="Daum C."/>
            <person name="Ezra D."/>
            <person name="Gonzalez J."/>
            <person name="Henrissat B."/>
            <person name="Kuo A."/>
            <person name="Liang C."/>
            <person name="Lipzen A."/>
            <person name="Lutzoni F."/>
            <person name="Magnuson J."/>
            <person name="Mondo S."/>
            <person name="Nolan M."/>
            <person name="Ohm R."/>
            <person name="Pangilinan J."/>
            <person name="Park H.-J."/>
            <person name="Ramirez L."/>
            <person name="Alfaro M."/>
            <person name="Sun H."/>
            <person name="Tritt A."/>
            <person name="Yoshinaga Y."/>
            <person name="Zwiers L.-H."/>
            <person name="Turgeon B."/>
            <person name="Goodwin S."/>
            <person name="Spatafora J."/>
            <person name="Crous P."/>
            <person name="Grigoriev I."/>
        </authorList>
    </citation>
    <scope>NUCLEOTIDE SEQUENCE</scope>
    <source>
        <strain evidence="2">ATCC 74209</strain>
    </source>
</reference>
<feature type="coiled-coil region" evidence="1">
    <location>
        <begin position="254"/>
        <end position="281"/>
    </location>
</feature>
<name>A0A9P4JC29_9PLEO</name>
<keyword evidence="3" id="KW-1185">Reference proteome</keyword>
<organism evidence="2 3">
    <name type="scientific">Delitschia confertaspora ATCC 74209</name>
    <dbReference type="NCBI Taxonomy" id="1513339"/>
    <lineage>
        <taxon>Eukaryota</taxon>
        <taxon>Fungi</taxon>
        <taxon>Dikarya</taxon>
        <taxon>Ascomycota</taxon>
        <taxon>Pezizomycotina</taxon>
        <taxon>Dothideomycetes</taxon>
        <taxon>Pleosporomycetidae</taxon>
        <taxon>Pleosporales</taxon>
        <taxon>Delitschiaceae</taxon>
        <taxon>Delitschia</taxon>
    </lineage>
</organism>
<evidence type="ECO:0000313" key="2">
    <source>
        <dbReference type="EMBL" id="KAF2196410.1"/>
    </source>
</evidence>
<dbReference type="EMBL" id="ML994395">
    <property type="protein sequence ID" value="KAF2196410.1"/>
    <property type="molecule type" value="Genomic_DNA"/>
</dbReference>
<feature type="coiled-coil region" evidence="1">
    <location>
        <begin position="155"/>
        <end position="182"/>
    </location>
</feature>
<comment type="caution">
    <text evidence="2">The sequence shown here is derived from an EMBL/GenBank/DDBJ whole genome shotgun (WGS) entry which is preliminary data.</text>
</comment>
<evidence type="ECO:0000313" key="3">
    <source>
        <dbReference type="Proteomes" id="UP000799536"/>
    </source>
</evidence>
<keyword evidence="1" id="KW-0175">Coiled coil</keyword>
<feature type="coiled-coil region" evidence="1">
    <location>
        <begin position="402"/>
        <end position="429"/>
    </location>
</feature>
<evidence type="ECO:0000256" key="1">
    <source>
        <dbReference type="SAM" id="Coils"/>
    </source>
</evidence>